<organism evidence="2 3">
    <name type="scientific">Bradyrhizobium agreste</name>
    <dbReference type="NCBI Taxonomy" id="2751811"/>
    <lineage>
        <taxon>Bacteria</taxon>
        <taxon>Pseudomonadati</taxon>
        <taxon>Pseudomonadota</taxon>
        <taxon>Alphaproteobacteria</taxon>
        <taxon>Hyphomicrobiales</taxon>
        <taxon>Nitrobacteraceae</taxon>
        <taxon>Bradyrhizobium</taxon>
    </lineage>
</organism>
<dbReference type="PANTHER" id="PTHR35446:SF3">
    <property type="entry name" value="CMD DOMAIN-CONTAINING PROTEIN"/>
    <property type="match status" value="1"/>
</dbReference>
<sequence>MARAAALKPEHVPADSKPTLDMFTKNIGFTPNMMATFAQSPIAFNAWAALLGSLSKALDVKTRDSIGLAVSEVNGCDYCLTVHSFTAECMAKLPAEDIILARKGHATDPKRDAAVQFARKIIENRGHVTDADLQAVRDAGYTDANIMEIVALVAMYSLTNFFNNVFHPDKDFPRGGTGRLNLSTVGKFGI</sequence>
<dbReference type="NCBIfam" id="TIGR00778">
    <property type="entry name" value="ahpD_dom"/>
    <property type="match status" value="1"/>
</dbReference>
<keyword evidence="3" id="KW-1185">Reference proteome</keyword>
<dbReference type="PANTHER" id="PTHR35446">
    <property type="entry name" value="SI:CH211-175M2.5"/>
    <property type="match status" value="1"/>
</dbReference>
<evidence type="ECO:0000313" key="2">
    <source>
        <dbReference type="EMBL" id="MBH5396605.1"/>
    </source>
</evidence>
<reference evidence="2 3" key="1">
    <citation type="submission" date="2020-07" db="EMBL/GenBank/DDBJ databases">
        <title>Bradyrhizobium diversity isolated from nodules of indigenous legumes of Western Australia.</title>
        <authorList>
            <person name="Klepa M.S."/>
        </authorList>
    </citation>
    <scope>NUCLEOTIDE SEQUENCE [LARGE SCALE GENOMIC DNA]</scope>
    <source>
        <strain evidence="2 3">CNPSo 4010</strain>
    </source>
</reference>
<dbReference type="SUPFAM" id="SSF69118">
    <property type="entry name" value="AhpD-like"/>
    <property type="match status" value="1"/>
</dbReference>
<dbReference type="InterPro" id="IPR029032">
    <property type="entry name" value="AhpD-like"/>
</dbReference>
<proteinExistence type="predicted"/>
<dbReference type="Gene3D" id="1.20.1290.10">
    <property type="entry name" value="AhpD-like"/>
    <property type="match status" value="1"/>
</dbReference>
<protein>
    <submittedName>
        <fullName evidence="2">Carboxymuconolactone decarboxylase family protein</fullName>
    </submittedName>
</protein>
<comment type="caution">
    <text evidence="2">The sequence shown here is derived from an EMBL/GenBank/DDBJ whole genome shotgun (WGS) entry which is preliminary data.</text>
</comment>
<dbReference type="EMBL" id="JACCHP010000001">
    <property type="protein sequence ID" value="MBH5396605.1"/>
    <property type="molecule type" value="Genomic_DNA"/>
</dbReference>
<dbReference type="Proteomes" id="UP000807370">
    <property type="component" value="Unassembled WGS sequence"/>
</dbReference>
<gene>
    <name evidence="2" type="ORF">HZZ13_02155</name>
</gene>
<dbReference type="Pfam" id="PF02627">
    <property type="entry name" value="CMD"/>
    <property type="match status" value="1"/>
</dbReference>
<accession>A0ABS0PHR4</accession>
<dbReference type="InterPro" id="IPR004675">
    <property type="entry name" value="AhpD_core"/>
</dbReference>
<evidence type="ECO:0000313" key="3">
    <source>
        <dbReference type="Proteomes" id="UP000807370"/>
    </source>
</evidence>
<evidence type="ECO:0000259" key="1">
    <source>
        <dbReference type="Pfam" id="PF02627"/>
    </source>
</evidence>
<feature type="domain" description="Carboxymuconolactone decarboxylase-like" evidence="1">
    <location>
        <begin position="44"/>
        <end position="108"/>
    </location>
</feature>
<name>A0ABS0PHR4_9BRAD</name>
<dbReference type="InterPro" id="IPR003779">
    <property type="entry name" value="CMD-like"/>
</dbReference>